<dbReference type="Gene3D" id="1.25.40.10">
    <property type="entry name" value="Tetratricopeptide repeat domain"/>
    <property type="match status" value="2"/>
</dbReference>
<dbReference type="InterPro" id="IPR011990">
    <property type="entry name" value="TPR-like_helical_dom_sf"/>
</dbReference>
<dbReference type="EMBL" id="JAULSO010000002">
    <property type="protein sequence ID" value="KAK3689742.1"/>
    <property type="molecule type" value="Genomic_DNA"/>
</dbReference>
<accession>A0AAE0XBV6</accession>
<evidence type="ECO:0000313" key="3">
    <source>
        <dbReference type="Proteomes" id="UP001270362"/>
    </source>
</evidence>
<protein>
    <recommendedName>
        <fullName evidence="4">Kinesin light chain</fullName>
    </recommendedName>
</protein>
<comment type="caution">
    <text evidence="2">The sequence shown here is derived from an EMBL/GenBank/DDBJ whole genome shotgun (WGS) entry which is preliminary data.</text>
</comment>
<dbReference type="SUPFAM" id="SSF48452">
    <property type="entry name" value="TPR-like"/>
    <property type="match status" value="2"/>
</dbReference>
<organism evidence="2 3">
    <name type="scientific">Podospora appendiculata</name>
    <dbReference type="NCBI Taxonomy" id="314037"/>
    <lineage>
        <taxon>Eukaryota</taxon>
        <taxon>Fungi</taxon>
        <taxon>Dikarya</taxon>
        <taxon>Ascomycota</taxon>
        <taxon>Pezizomycotina</taxon>
        <taxon>Sordariomycetes</taxon>
        <taxon>Sordariomycetidae</taxon>
        <taxon>Sordariales</taxon>
        <taxon>Podosporaceae</taxon>
        <taxon>Podospora</taxon>
    </lineage>
</organism>
<evidence type="ECO:0000256" key="1">
    <source>
        <dbReference type="SAM" id="MobiDB-lite"/>
    </source>
</evidence>
<name>A0AAE0XBV6_9PEZI</name>
<dbReference type="PANTHER" id="PTHR46082:SF6">
    <property type="entry name" value="AAA+ ATPASE DOMAIN-CONTAINING PROTEIN-RELATED"/>
    <property type="match status" value="1"/>
</dbReference>
<evidence type="ECO:0000313" key="2">
    <source>
        <dbReference type="EMBL" id="KAK3689742.1"/>
    </source>
</evidence>
<dbReference type="Pfam" id="PF13424">
    <property type="entry name" value="TPR_12"/>
    <property type="match status" value="3"/>
</dbReference>
<dbReference type="Proteomes" id="UP001270362">
    <property type="component" value="Unassembled WGS sequence"/>
</dbReference>
<dbReference type="SMART" id="SM00028">
    <property type="entry name" value="TPR"/>
    <property type="match status" value="4"/>
</dbReference>
<dbReference type="InterPro" id="IPR053137">
    <property type="entry name" value="NLR-like"/>
</dbReference>
<dbReference type="Gene3D" id="3.40.50.300">
    <property type="entry name" value="P-loop containing nucleotide triphosphate hydrolases"/>
    <property type="match status" value="1"/>
</dbReference>
<feature type="compositionally biased region" description="Polar residues" evidence="1">
    <location>
        <begin position="36"/>
        <end position="56"/>
    </location>
</feature>
<feature type="region of interest" description="Disordered" evidence="1">
    <location>
        <begin position="1"/>
        <end position="56"/>
    </location>
</feature>
<feature type="region of interest" description="Disordered" evidence="1">
    <location>
        <begin position="375"/>
        <end position="400"/>
    </location>
</feature>
<gene>
    <name evidence="2" type="ORF">B0T22DRAFT_528577</name>
</gene>
<dbReference type="InterPro" id="IPR027417">
    <property type="entry name" value="P-loop_NTPase"/>
</dbReference>
<feature type="compositionally biased region" description="Basic and acidic residues" evidence="1">
    <location>
        <begin position="375"/>
        <end position="387"/>
    </location>
</feature>
<proteinExistence type="predicted"/>
<dbReference type="InterPro" id="IPR019734">
    <property type="entry name" value="TPR_rpt"/>
</dbReference>
<reference evidence="2" key="1">
    <citation type="journal article" date="2023" name="Mol. Phylogenet. Evol.">
        <title>Genome-scale phylogeny and comparative genomics of the fungal order Sordariales.</title>
        <authorList>
            <person name="Hensen N."/>
            <person name="Bonometti L."/>
            <person name="Westerberg I."/>
            <person name="Brannstrom I.O."/>
            <person name="Guillou S."/>
            <person name="Cros-Aarteil S."/>
            <person name="Calhoun S."/>
            <person name="Haridas S."/>
            <person name="Kuo A."/>
            <person name="Mondo S."/>
            <person name="Pangilinan J."/>
            <person name="Riley R."/>
            <person name="LaButti K."/>
            <person name="Andreopoulos B."/>
            <person name="Lipzen A."/>
            <person name="Chen C."/>
            <person name="Yan M."/>
            <person name="Daum C."/>
            <person name="Ng V."/>
            <person name="Clum A."/>
            <person name="Steindorff A."/>
            <person name="Ohm R.A."/>
            <person name="Martin F."/>
            <person name="Silar P."/>
            <person name="Natvig D.O."/>
            <person name="Lalanne C."/>
            <person name="Gautier V."/>
            <person name="Ament-Velasquez S.L."/>
            <person name="Kruys A."/>
            <person name="Hutchinson M.I."/>
            <person name="Powell A.J."/>
            <person name="Barry K."/>
            <person name="Miller A.N."/>
            <person name="Grigoriev I.V."/>
            <person name="Debuchy R."/>
            <person name="Gladieux P."/>
            <person name="Hiltunen Thoren M."/>
            <person name="Johannesson H."/>
        </authorList>
    </citation>
    <scope>NUCLEOTIDE SEQUENCE</scope>
    <source>
        <strain evidence="2">CBS 314.62</strain>
    </source>
</reference>
<keyword evidence="3" id="KW-1185">Reference proteome</keyword>
<sequence>MKRLLPLQKAADIDAAENPRKKLLLSNDRDRDEQPGTASQHGDGNRQFNNFGTGPQKNVDGNYFEAKGNQNFAYLETVLRIKLTQGFIVTNNKHIYAERPRACRVIPFPRNEDVINRAHIFNQLDGLLPPTSEYQSGALWGLGGSGKTQVALEYAYRRSRDPACSVFWVHADNETTFTQDYKAIAKRLGLAGGLDGPELLMALLILDNADNLTAFGVGQTQPGKDQGRGVEEKHSLFDFVPRGSAGTVLWTSRDKRIGGSLVGAKRAINVARMTDAEAMALLETVGNKKISEGERDGAAQLLAELDWFPLAVSQAAAYMQRTSTTPNTYLLKLARGKKRWKTLQQSEFDRHRRAGLSNSILETWDISMEQIRAGERDGIRYPPRDGSTRSISSGSDSEDDDDEVLHAAIQVLQEFSFLHLRASEGTSRAYEMHKLVQDATQYALSRRDRREDEVHFSKLALRVVTDLFPERRRELWGECEKYVVHAQRAGEWAELCEGEIEASGLLSRVSNYMYDRRYEETEKIKVEVLALWRDVLGEKHPDTIRSMAELAATYHNQGKYKEAEKIFVEVLALRRDVLGEKHPDMIRSMAELAATYHNQGKYKEAEKIFVEVLVLQRDVLGEKHPNTIWSMADLAATYHVQGRFEEAEKIKVEVLALRRDILGDKHPDTIGSMADLATTYHNQGEHPDMIWSMANLATTYHNQGRYEEAEKISVEVMALWRDVLGEKHPDTLQAMHGLAVTWNSRQRYPEACDFLAQHSLQLDACVIDGVGED</sequence>
<evidence type="ECO:0008006" key="4">
    <source>
        <dbReference type="Google" id="ProtNLM"/>
    </source>
</evidence>
<dbReference type="PANTHER" id="PTHR46082">
    <property type="entry name" value="ATP/GTP-BINDING PROTEIN-RELATED"/>
    <property type="match status" value="1"/>
</dbReference>
<dbReference type="SUPFAM" id="SSF52540">
    <property type="entry name" value="P-loop containing nucleoside triphosphate hydrolases"/>
    <property type="match status" value="1"/>
</dbReference>
<reference evidence="2" key="2">
    <citation type="submission" date="2023-06" db="EMBL/GenBank/DDBJ databases">
        <authorList>
            <consortium name="Lawrence Berkeley National Laboratory"/>
            <person name="Haridas S."/>
            <person name="Hensen N."/>
            <person name="Bonometti L."/>
            <person name="Westerberg I."/>
            <person name="Brannstrom I.O."/>
            <person name="Guillou S."/>
            <person name="Cros-Aarteil S."/>
            <person name="Calhoun S."/>
            <person name="Kuo A."/>
            <person name="Mondo S."/>
            <person name="Pangilinan J."/>
            <person name="Riley R."/>
            <person name="Labutti K."/>
            <person name="Andreopoulos B."/>
            <person name="Lipzen A."/>
            <person name="Chen C."/>
            <person name="Yanf M."/>
            <person name="Daum C."/>
            <person name="Ng V."/>
            <person name="Clum A."/>
            <person name="Steindorff A."/>
            <person name="Ohm R."/>
            <person name="Martin F."/>
            <person name="Silar P."/>
            <person name="Natvig D."/>
            <person name="Lalanne C."/>
            <person name="Gautier V."/>
            <person name="Ament-Velasquez S.L."/>
            <person name="Kruys A."/>
            <person name="Hutchinson M.I."/>
            <person name="Powell A.J."/>
            <person name="Barry K."/>
            <person name="Miller A.N."/>
            <person name="Grigoriev I.V."/>
            <person name="Debuchy R."/>
            <person name="Gladieux P."/>
            <person name="Thoren M.H."/>
            <person name="Johannesson H."/>
        </authorList>
    </citation>
    <scope>NUCLEOTIDE SEQUENCE</scope>
    <source>
        <strain evidence="2">CBS 314.62</strain>
    </source>
</reference>
<dbReference type="AlphaFoldDB" id="A0AAE0XBV6"/>